<evidence type="ECO:0000313" key="2">
    <source>
        <dbReference type="EMBL" id="KAI8041499.1"/>
    </source>
</evidence>
<feature type="chain" id="PRO_5040214194" evidence="1">
    <location>
        <begin position="22"/>
        <end position="78"/>
    </location>
</feature>
<feature type="signal peptide" evidence="1">
    <location>
        <begin position="1"/>
        <end position="21"/>
    </location>
</feature>
<dbReference type="Proteomes" id="UP001059596">
    <property type="component" value="Unassembled WGS sequence"/>
</dbReference>
<evidence type="ECO:0000313" key="3">
    <source>
        <dbReference type="Proteomes" id="UP001059596"/>
    </source>
</evidence>
<evidence type="ECO:0000256" key="1">
    <source>
        <dbReference type="SAM" id="SignalP"/>
    </source>
</evidence>
<accession>A0A9P9YQW6</accession>
<keyword evidence="1" id="KW-0732">Signal</keyword>
<keyword evidence="3" id="KW-1185">Reference proteome</keyword>
<protein>
    <submittedName>
        <fullName evidence="2">Uncharacterized protein</fullName>
    </submittedName>
</protein>
<organism evidence="2 3">
    <name type="scientific">Drosophila gunungcola</name>
    <name type="common">fruit fly</name>
    <dbReference type="NCBI Taxonomy" id="103775"/>
    <lineage>
        <taxon>Eukaryota</taxon>
        <taxon>Metazoa</taxon>
        <taxon>Ecdysozoa</taxon>
        <taxon>Arthropoda</taxon>
        <taxon>Hexapoda</taxon>
        <taxon>Insecta</taxon>
        <taxon>Pterygota</taxon>
        <taxon>Neoptera</taxon>
        <taxon>Endopterygota</taxon>
        <taxon>Diptera</taxon>
        <taxon>Brachycera</taxon>
        <taxon>Muscomorpha</taxon>
        <taxon>Ephydroidea</taxon>
        <taxon>Drosophilidae</taxon>
        <taxon>Drosophila</taxon>
        <taxon>Sophophora</taxon>
    </lineage>
</organism>
<dbReference type="OrthoDB" id="7854308at2759"/>
<reference evidence="2" key="1">
    <citation type="journal article" date="2023" name="Genome Biol. Evol.">
        <title>Long-read-based Genome Assembly of Drosophila gunungcola Reveals Fewer Chemosensory Genes in Flower-breeding Species.</title>
        <authorList>
            <person name="Negi A."/>
            <person name="Liao B.Y."/>
            <person name="Yeh S.D."/>
        </authorList>
    </citation>
    <scope>NUCLEOTIDE SEQUENCE</scope>
    <source>
        <strain evidence="2">Sukarami</strain>
    </source>
</reference>
<gene>
    <name evidence="2" type="ORF">M5D96_005764</name>
</gene>
<sequence length="78" mass="8811">MDFLLNAMFFYLFLSFHCTSGYVCDRHEIFRRDLNLTAVDYGLGGALSVVFGPLANLADKANIDIPLISRFRSKESES</sequence>
<proteinExistence type="predicted"/>
<dbReference type="AlphaFoldDB" id="A0A9P9YQW6"/>
<comment type="caution">
    <text evidence="2">The sequence shown here is derived from an EMBL/GenBank/DDBJ whole genome shotgun (WGS) entry which is preliminary data.</text>
</comment>
<name>A0A9P9YQW6_9MUSC</name>
<dbReference type="EMBL" id="JAMKOV010000003">
    <property type="protein sequence ID" value="KAI8041499.1"/>
    <property type="molecule type" value="Genomic_DNA"/>
</dbReference>